<proteinExistence type="predicted"/>
<reference evidence="1" key="2">
    <citation type="submission" date="2016-06" db="EMBL/GenBank/DDBJ databases">
        <title>The genome of a short-lived fish provides insights into sex chromosome evolution and the genetic control of aging.</title>
        <authorList>
            <person name="Reichwald K."/>
            <person name="Felder M."/>
            <person name="Petzold A."/>
            <person name="Koch P."/>
            <person name="Groth M."/>
            <person name="Platzer M."/>
        </authorList>
    </citation>
    <scope>NUCLEOTIDE SEQUENCE</scope>
    <source>
        <tissue evidence="1">Brain</tissue>
    </source>
</reference>
<accession>A0A1A8MB26</accession>
<feature type="non-terminal residue" evidence="1">
    <location>
        <position position="90"/>
    </location>
</feature>
<dbReference type="EMBL" id="HAEF01012592">
    <property type="protein sequence ID" value="SBR53751.1"/>
    <property type="molecule type" value="Transcribed_RNA"/>
</dbReference>
<name>A0A1A8MB26_9TELE</name>
<sequence length="90" mass="10007">LHMDPAQLLTSSHILGPLTSLRSPAHHRSSTLSWNPACHLDPATSDLTTPSHATSSSCPVLLSLHRPVWDILVAHRFNKTFVLIYIRFLC</sequence>
<evidence type="ECO:0000313" key="1">
    <source>
        <dbReference type="EMBL" id="SBR53751.1"/>
    </source>
</evidence>
<feature type="non-terminal residue" evidence="1">
    <location>
        <position position="1"/>
    </location>
</feature>
<dbReference type="AlphaFoldDB" id="A0A1A8MB26"/>
<organism evidence="1">
    <name type="scientific">Nothobranchius pienaari</name>
    <dbReference type="NCBI Taxonomy" id="704102"/>
    <lineage>
        <taxon>Eukaryota</taxon>
        <taxon>Metazoa</taxon>
        <taxon>Chordata</taxon>
        <taxon>Craniata</taxon>
        <taxon>Vertebrata</taxon>
        <taxon>Euteleostomi</taxon>
        <taxon>Actinopterygii</taxon>
        <taxon>Neopterygii</taxon>
        <taxon>Teleostei</taxon>
        <taxon>Neoteleostei</taxon>
        <taxon>Acanthomorphata</taxon>
        <taxon>Ovalentaria</taxon>
        <taxon>Atherinomorphae</taxon>
        <taxon>Cyprinodontiformes</taxon>
        <taxon>Nothobranchiidae</taxon>
        <taxon>Nothobranchius</taxon>
    </lineage>
</organism>
<protein>
    <submittedName>
        <fullName evidence="1">Uncharacterized protein</fullName>
    </submittedName>
</protein>
<gene>
    <name evidence="1" type="primary">Nfu_g_1_016898</name>
</gene>
<reference evidence="1" key="1">
    <citation type="submission" date="2016-05" db="EMBL/GenBank/DDBJ databases">
        <authorList>
            <person name="Lavstsen T."/>
            <person name="Jespersen J.S."/>
        </authorList>
    </citation>
    <scope>NUCLEOTIDE SEQUENCE</scope>
    <source>
        <tissue evidence="1">Brain</tissue>
    </source>
</reference>